<comment type="caution">
    <text evidence="2">The sequence shown here is derived from an EMBL/GenBank/DDBJ whole genome shotgun (WGS) entry which is preliminary data.</text>
</comment>
<keyword evidence="1" id="KW-0472">Membrane</keyword>
<reference evidence="2" key="1">
    <citation type="submission" date="2023-01" db="EMBL/GenBank/DDBJ databases">
        <title>Sulfurovum sp. zt1-1 genome assembly.</title>
        <authorList>
            <person name="Wang J."/>
        </authorList>
    </citation>
    <scope>NUCLEOTIDE SEQUENCE</scope>
    <source>
        <strain evidence="2">Zt1-1</strain>
    </source>
</reference>
<protein>
    <submittedName>
        <fullName evidence="2">Uncharacterized protein</fullName>
    </submittedName>
</protein>
<evidence type="ECO:0000313" key="2">
    <source>
        <dbReference type="EMBL" id="MDM5272338.1"/>
    </source>
</evidence>
<feature type="transmembrane region" description="Helical" evidence="1">
    <location>
        <begin position="50"/>
        <end position="68"/>
    </location>
</feature>
<keyword evidence="3" id="KW-1185">Reference proteome</keyword>
<dbReference type="Proteomes" id="UP001169069">
    <property type="component" value="Unassembled WGS sequence"/>
</dbReference>
<gene>
    <name evidence="2" type="ORF">PGH07_09100</name>
</gene>
<keyword evidence="1" id="KW-1133">Transmembrane helix</keyword>
<accession>A0ABT7QZV0</accession>
<evidence type="ECO:0000256" key="1">
    <source>
        <dbReference type="SAM" id="Phobius"/>
    </source>
</evidence>
<feature type="transmembrane region" description="Helical" evidence="1">
    <location>
        <begin position="80"/>
        <end position="101"/>
    </location>
</feature>
<keyword evidence="1" id="KW-0812">Transmembrane</keyword>
<dbReference type="RefSeq" id="WP_289414134.1">
    <property type="nucleotide sequence ID" value="NZ_JAQIBD010000003.1"/>
</dbReference>
<feature type="transmembrane region" description="Helical" evidence="1">
    <location>
        <begin position="12"/>
        <end position="38"/>
    </location>
</feature>
<evidence type="ECO:0000313" key="3">
    <source>
        <dbReference type="Proteomes" id="UP001169069"/>
    </source>
</evidence>
<sequence>MQKYDDTQTKIGLYLYFVLYQIFMLLIVYAVVYTAFIALRLAIEKYDLTLMAYFPAVLAVAGYPVALYKTRKQFQQEKRLRAVAWVMAWAWVIIIGLYWHLSQITIS</sequence>
<name>A0ABT7QZV0_9BACT</name>
<dbReference type="EMBL" id="JAQIBD010000003">
    <property type="protein sequence ID" value="MDM5272338.1"/>
    <property type="molecule type" value="Genomic_DNA"/>
</dbReference>
<organism evidence="2 3">
    <name type="scientific">Sulfurovum zhangzhouensis</name>
    <dbReference type="NCBI Taxonomy" id="3019067"/>
    <lineage>
        <taxon>Bacteria</taxon>
        <taxon>Pseudomonadati</taxon>
        <taxon>Campylobacterota</taxon>
        <taxon>Epsilonproteobacteria</taxon>
        <taxon>Campylobacterales</taxon>
        <taxon>Sulfurovaceae</taxon>
        <taxon>Sulfurovum</taxon>
    </lineage>
</organism>
<proteinExistence type="predicted"/>